<dbReference type="InterPro" id="IPR053745">
    <property type="entry name" value="Viral_Tail_Comp_sf"/>
</dbReference>
<name>A0A1Q8Q2Z2_9BACI</name>
<keyword evidence="2" id="KW-1185">Reference proteome</keyword>
<evidence type="ECO:0000313" key="1">
    <source>
        <dbReference type="EMBL" id="OLN21709.1"/>
    </source>
</evidence>
<comment type="caution">
    <text evidence="1">The sequence shown here is derived from an EMBL/GenBank/DDBJ whole genome shotgun (WGS) entry which is preliminary data.</text>
</comment>
<organism evidence="1 2">
    <name type="scientific">Domibacillus antri</name>
    <dbReference type="NCBI Taxonomy" id="1714264"/>
    <lineage>
        <taxon>Bacteria</taxon>
        <taxon>Bacillati</taxon>
        <taxon>Bacillota</taxon>
        <taxon>Bacilli</taxon>
        <taxon>Bacillales</taxon>
        <taxon>Bacillaceae</taxon>
        <taxon>Domibacillus</taxon>
    </lineage>
</organism>
<gene>
    <name evidence="1" type="ORF">BTO30_13480</name>
</gene>
<dbReference type="Gene3D" id="3.30.2000.30">
    <property type="match status" value="1"/>
</dbReference>
<dbReference type="OrthoDB" id="2973977at2"/>
<dbReference type="EMBL" id="MSDU01000034">
    <property type="protein sequence ID" value="OLN21709.1"/>
    <property type="molecule type" value="Genomic_DNA"/>
</dbReference>
<evidence type="ECO:0000313" key="2">
    <source>
        <dbReference type="Proteomes" id="UP000185568"/>
    </source>
</evidence>
<dbReference type="RefSeq" id="WP_075399244.1">
    <property type="nucleotide sequence ID" value="NZ_MSDU01000034.1"/>
</dbReference>
<dbReference type="Proteomes" id="UP000185568">
    <property type="component" value="Unassembled WGS sequence"/>
</dbReference>
<evidence type="ECO:0008006" key="3">
    <source>
        <dbReference type="Google" id="ProtNLM"/>
    </source>
</evidence>
<sequence length="137" mass="15355">MTVVDNIQSILESDPTVRGWVSELEDQMTGVKYPSIMQDFAPEGTPMPYIVIRTESDVPDGDHRNRLSLSFDVFAENDPAGVKQISNRIDQLLHREKLMPYAAAAFMNGQYPIESGDPSISGRNVKIIVHHSREDVL</sequence>
<dbReference type="AlphaFoldDB" id="A0A1Q8Q2Z2"/>
<reference evidence="1 2" key="1">
    <citation type="submission" date="2016-12" db="EMBL/GenBank/DDBJ databases">
        <title>Domibacillus antri genome sequencing.</title>
        <authorList>
            <person name="Verma A."/>
            <person name="Krishnamurthi S."/>
        </authorList>
    </citation>
    <scope>NUCLEOTIDE SEQUENCE [LARGE SCALE GENOMIC DNA]</scope>
    <source>
        <strain evidence="1 2">XD80</strain>
    </source>
</reference>
<protein>
    <recommendedName>
        <fullName evidence="3">DUF3168 domain-containing protein</fullName>
    </recommendedName>
</protein>
<proteinExistence type="predicted"/>
<accession>A0A1Q8Q2Z2</accession>
<dbReference type="STRING" id="1714264.BTO30_13480"/>